<feature type="signal peptide" evidence="1">
    <location>
        <begin position="1"/>
        <end position="23"/>
    </location>
</feature>
<dbReference type="Pfam" id="PF06674">
    <property type="entry name" value="DUF1176"/>
    <property type="match status" value="1"/>
</dbReference>
<keyword evidence="3" id="KW-1185">Reference proteome</keyword>
<organism evidence="2 3">
    <name type="scientific">Mixta calida</name>
    <dbReference type="NCBI Taxonomy" id="665913"/>
    <lineage>
        <taxon>Bacteria</taxon>
        <taxon>Pseudomonadati</taxon>
        <taxon>Pseudomonadota</taxon>
        <taxon>Gammaproteobacteria</taxon>
        <taxon>Enterobacterales</taxon>
        <taxon>Erwiniaceae</taxon>
        <taxon>Mixta</taxon>
    </lineage>
</organism>
<keyword evidence="1" id="KW-0732">Signal</keyword>
<dbReference type="InterPro" id="IPR009560">
    <property type="entry name" value="DUF1176"/>
</dbReference>
<evidence type="ECO:0000313" key="2">
    <source>
        <dbReference type="EMBL" id="AUY26839.1"/>
    </source>
</evidence>
<dbReference type="EMBL" id="CP026378">
    <property type="protein sequence ID" value="AUY26839.1"/>
    <property type="molecule type" value="Genomic_DNA"/>
</dbReference>
<evidence type="ECO:0000256" key="1">
    <source>
        <dbReference type="SAM" id="SignalP"/>
    </source>
</evidence>
<sequence>MNLFTISLLVAGITLFQSVAARADEPVQRLFREWQVTCNNLNDCDIRNADENMRIVIRHQAGPNGTASLDIMSFDADKAEGIWLDGKRWDHAIALSNADANNDYANAHSDSLSDIQALIAAAKNAMTISLTPGDDVTGSLNGLNAALLFVDERQGRLNNQTALFKTGEAPAASVPPRPSAAPALSVPPVVPLNNAQTLVKNVIASQQQVLKQEECEPDDEDVARSEAQPLDAQHALVMINCGMGAYQSSSVLFVTPRAAPAKAEQLILPLPLKDDEGKPNSISWFTEASYDPHSGQLFHAARGRGIADCGESATWRYDGQLFHLISYNSQPGCDGGEPGDWPSVWATPGYTDSPIGR</sequence>
<evidence type="ECO:0000313" key="3">
    <source>
        <dbReference type="Proteomes" id="UP000237673"/>
    </source>
</evidence>
<name>A0ABM6S4W7_9GAMM</name>
<protein>
    <submittedName>
        <fullName evidence="2">DUF1176 domain-containing protein</fullName>
    </submittedName>
</protein>
<dbReference type="RefSeq" id="WP_052134000.1">
    <property type="nucleotide sequence ID" value="NZ_CAXOMJ010000041.1"/>
</dbReference>
<feature type="chain" id="PRO_5046927563" evidence="1">
    <location>
        <begin position="24"/>
        <end position="357"/>
    </location>
</feature>
<dbReference type="Proteomes" id="UP000237673">
    <property type="component" value="Chromosome"/>
</dbReference>
<dbReference type="GeneID" id="84634064"/>
<gene>
    <name evidence="2" type="ORF">C2E16_19355</name>
</gene>
<proteinExistence type="predicted"/>
<accession>A0ABM6S4W7</accession>
<reference evidence="2 3" key="1">
    <citation type="submission" date="2018-01" db="EMBL/GenBank/DDBJ databases">
        <title>Complete and assembled Genome of Pantoea calida DSM22759T.</title>
        <authorList>
            <person name="Stevens M.J.A."/>
            <person name="Zurfluh K."/>
            <person name="Stephan R."/>
        </authorList>
    </citation>
    <scope>NUCLEOTIDE SEQUENCE [LARGE SCALE GENOMIC DNA]</scope>
    <source>
        <strain evidence="2 3">DSM 22759</strain>
    </source>
</reference>